<proteinExistence type="inferred from homology"/>
<dbReference type="Gene3D" id="3.40.50.300">
    <property type="entry name" value="P-loop containing nucleotide triphosphate hydrolases"/>
    <property type="match status" value="1"/>
</dbReference>
<dbReference type="GeneID" id="70227557"/>
<sequence length="1523" mass="170057">MVRTETLLSEYINFSDQDAGLSDGELINKELMFYGAAAVSHLCNEQEQGINIDDNLRKSERFRFIRELDIISSIYSIAPISKKAGIKSTPPVIAWSNRLQTLFLGFCCTRDMNDVRSDLDVRLATSDDIGSRFHKGFWNRSEEFVPLVEWLMKRHKLVVCGHSFGGALATISSYLAMVSRDPVPNAWEERQGGISIITFGSPSCMVAEPRGTTASLQMNLSGNFHHVINPHDYVPFALNDSSRRFRQGFDALRTPLGNISPTIQMLWPILEYFLDLLLQHTGKFCHFGCMYSIAAEVPGIQNCVQTLRVNDIPQIPSAGQVDQYHKMSHYFHCVKNSVGARLQQEASSEVVHGMRSDVSSMILPMPETVTSCACVIHSDHLIVSLDVDTPVMQYLLKGATFRNDTREIPLTILGFPTKSDHYQTSVKLEYRIKAGDPFDDIGKASIAIQKGITLHDIFGRSTDIDVDTVRSMSLDRASLPATFESIRLAMIRALVAQMSKVQALRTDNTSRDAHPPEEFMAIVDKIKTVVECIDGLVSDASPHLVVSRLGHAFTILKVLWPKDFEIGSDFHASMPGAYGDEESDTGLLHDIPHDCPKALRKLITDMFLSQNAPGITRAQLSVKSWEAAKRPTLTKQFTKIPTFAGALETFSHDLYHRSTDPARRTEQSVSQFQDVMGVIQFCHLVIITQLDAPYEWYCKSTEGHQITSAALGALPSYFSGASVFSRVLASSFMESLGVGAISAAGMGVTGGIAVLFASTAVINHFLNRHKEYLNLTFPGALSTTLQALDLPIAESDDIVEKTLLDRVKQDIASSRAPDTLEKWRVKLEEGLKDYPGAKANQWCITPTFFWPKWLFNVAQVAQLRIQLSDKICIGVQGSTEAGKSQMLTVLTGASEDYFKPGSSRLCRTLGIQSYDSGDLGAIFLDSPGFDDQKPEIKYMADVFQELFAIVIIVIPMERTRSEATESALRIAIKLLRDQEDKRPLRILLSQADGLDHHRNNKQVFRDTLRDVKEQFMSRFRQELGENFTTFRQQPFHDGIVCKSEKLEDIVKPFSTHAQMSLDGITALADCLPGTPCKIERASHFGNLCELADAGEIWDIESLRSWLRDLSPNSVPTSSGRVRITHHVTWTIHPWLLILSIMTDIQASDTTVDQPAPTTGDTSQEEAPTGLLPGQHWTQTEPVEDDDDNDSTLSDNASSTASLSSDILRYREINGRRYHSEQGDAQYWLVAIQAINWTPPSSLITEAKPVPRISNDNQANEALDINHHVLILMYNDKLYKAPLKDDIQAAVDIGTGTGIWAMDFADEFPNAKVVGTDISPIQPSWLPPNLEFQIDDCTQEWTFKENSLDYVHMRFLVGSIVDWPALFKQAYKCLKPGGYIESHEASPCIGSDDNSVSEDSAMGQWGKIFMEGGRKLQRPFSVLEDNVQVQGMKEAGFVDIEEEEIKVPIGGWPEDPKLKEAGQYFQAAILQDVEGTLMFIANLLGWSKEEIHVFAARYRREIRSKKVHGYFRGKVVWAQKPLEN</sequence>
<dbReference type="InterPro" id="IPR027417">
    <property type="entry name" value="P-loop_NTPase"/>
</dbReference>
<dbReference type="Gene3D" id="3.40.50.150">
    <property type="entry name" value="Vaccinia Virus protein VP39"/>
    <property type="match status" value="1"/>
</dbReference>
<dbReference type="SUPFAM" id="SSF53474">
    <property type="entry name" value="alpha/beta-Hydrolases"/>
    <property type="match status" value="1"/>
</dbReference>
<dbReference type="OrthoDB" id="426718at2759"/>
<evidence type="ECO:0000256" key="2">
    <source>
        <dbReference type="SAM" id="MobiDB-lite"/>
    </source>
</evidence>
<dbReference type="Pfam" id="PF13489">
    <property type="entry name" value="Methyltransf_23"/>
    <property type="match status" value="1"/>
</dbReference>
<dbReference type="PANTHER" id="PTHR43591">
    <property type="entry name" value="METHYLTRANSFERASE"/>
    <property type="match status" value="1"/>
</dbReference>
<dbReference type="Proteomes" id="UP000720189">
    <property type="component" value="Unassembled WGS sequence"/>
</dbReference>
<evidence type="ECO:0000313" key="4">
    <source>
        <dbReference type="EMBL" id="KAH7259195.1"/>
    </source>
</evidence>
<protein>
    <recommendedName>
        <fullName evidence="3">Fungal lipase-type domain-containing protein</fullName>
    </recommendedName>
</protein>
<comment type="caution">
    <text evidence="4">The sequence shown here is derived from an EMBL/GenBank/DDBJ whole genome shotgun (WGS) entry which is preliminary data.</text>
</comment>
<dbReference type="InterPro" id="IPR002921">
    <property type="entry name" value="Fungal_lipase-type"/>
</dbReference>
<feature type="region of interest" description="Disordered" evidence="2">
    <location>
        <begin position="1149"/>
        <end position="1198"/>
    </location>
</feature>
<evidence type="ECO:0000256" key="1">
    <source>
        <dbReference type="ARBA" id="ARBA00038158"/>
    </source>
</evidence>
<dbReference type="GO" id="GO:0008168">
    <property type="term" value="F:methyltransferase activity"/>
    <property type="evidence" value="ECO:0007669"/>
    <property type="project" value="TreeGrafter"/>
</dbReference>
<gene>
    <name evidence="4" type="ORF">BKA55DRAFT_661906</name>
</gene>
<dbReference type="GO" id="GO:0006629">
    <property type="term" value="P:lipid metabolic process"/>
    <property type="evidence" value="ECO:0007669"/>
    <property type="project" value="InterPro"/>
</dbReference>
<accession>A0A9P9HKF0</accession>
<name>A0A9P9HKF0_FUSRE</name>
<dbReference type="SUPFAM" id="SSF53335">
    <property type="entry name" value="S-adenosyl-L-methionine-dependent methyltransferases"/>
    <property type="match status" value="1"/>
</dbReference>
<reference evidence="4" key="1">
    <citation type="journal article" date="2021" name="Nat. Commun.">
        <title>Genetic determinants of endophytism in the Arabidopsis root mycobiome.</title>
        <authorList>
            <person name="Mesny F."/>
            <person name="Miyauchi S."/>
            <person name="Thiergart T."/>
            <person name="Pickel B."/>
            <person name="Atanasova L."/>
            <person name="Karlsson M."/>
            <person name="Huettel B."/>
            <person name="Barry K.W."/>
            <person name="Haridas S."/>
            <person name="Chen C."/>
            <person name="Bauer D."/>
            <person name="Andreopoulos W."/>
            <person name="Pangilinan J."/>
            <person name="LaButti K."/>
            <person name="Riley R."/>
            <person name="Lipzen A."/>
            <person name="Clum A."/>
            <person name="Drula E."/>
            <person name="Henrissat B."/>
            <person name="Kohler A."/>
            <person name="Grigoriev I.V."/>
            <person name="Martin F.M."/>
            <person name="Hacquard S."/>
        </authorList>
    </citation>
    <scope>NUCLEOTIDE SEQUENCE</scope>
    <source>
        <strain evidence="4">MPI-CAGE-AT-0023</strain>
    </source>
</reference>
<dbReference type="Gene3D" id="3.40.50.1820">
    <property type="entry name" value="alpha/beta hydrolase"/>
    <property type="match status" value="1"/>
</dbReference>
<evidence type="ECO:0000313" key="5">
    <source>
        <dbReference type="Proteomes" id="UP000720189"/>
    </source>
</evidence>
<dbReference type="InterPro" id="IPR029063">
    <property type="entry name" value="SAM-dependent_MTases_sf"/>
</dbReference>
<dbReference type="SUPFAM" id="SSF52540">
    <property type="entry name" value="P-loop containing nucleoside triphosphate hydrolases"/>
    <property type="match status" value="1"/>
</dbReference>
<comment type="similarity">
    <text evidence="1">Belongs to the methyltransferase superfamily. LaeA methyltransferase family.</text>
</comment>
<dbReference type="RefSeq" id="XP_046051903.1">
    <property type="nucleotide sequence ID" value="XM_046197603.1"/>
</dbReference>
<dbReference type="CDD" id="cd02440">
    <property type="entry name" value="AdoMet_MTases"/>
    <property type="match status" value="1"/>
</dbReference>
<dbReference type="InterPro" id="IPR029058">
    <property type="entry name" value="AB_hydrolase_fold"/>
</dbReference>
<dbReference type="PANTHER" id="PTHR43591:SF10">
    <property type="entry name" value="ABC TRANSMEMBRANE TYPE-1 DOMAIN-CONTAINING PROTEIN-RELATED"/>
    <property type="match status" value="1"/>
</dbReference>
<feature type="compositionally biased region" description="Polar residues" evidence="2">
    <location>
        <begin position="1149"/>
        <end position="1165"/>
    </location>
</feature>
<keyword evidence="5" id="KW-1185">Reference proteome</keyword>
<feature type="domain" description="Fungal lipase-type" evidence="3">
    <location>
        <begin position="106"/>
        <end position="237"/>
    </location>
</feature>
<evidence type="ECO:0000259" key="3">
    <source>
        <dbReference type="Pfam" id="PF01764"/>
    </source>
</evidence>
<organism evidence="4 5">
    <name type="scientific">Fusarium redolens</name>
    <dbReference type="NCBI Taxonomy" id="48865"/>
    <lineage>
        <taxon>Eukaryota</taxon>
        <taxon>Fungi</taxon>
        <taxon>Dikarya</taxon>
        <taxon>Ascomycota</taxon>
        <taxon>Pezizomycotina</taxon>
        <taxon>Sordariomycetes</taxon>
        <taxon>Hypocreomycetidae</taxon>
        <taxon>Hypocreales</taxon>
        <taxon>Nectriaceae</taxon>
        <taxon>Fusarium</taxon>
        <taxon>Fusarium redolens species complex</taxon>
    </lineage>
</organism>
<dbReference type="Pfam" id="PF01764">
    <property type="entry name" value="Lipase_3"/>
    <property type="match status" value="1"/>
</dbReference>
<dbReference type="EMBL" id="JAGMUX010000005">
    <property type="protein sequence ID" value="KAH7259195.1"/>
    <property type="molecule type" value="Genomic_DNA"/>
</dbReference>